<reference evidence="7 8" key="1">
    <citation type="submission" date="2019-05" db="EMBL/GenBank/DDBJ databases">
        <authorList>
            <consortium name="Pathogen Informatics"/>
        </authorList>
    </citation>
    <scope>NUCLEOTIDE SEQUENCE [LARGE SCALE GENOMIC DNA]</scope>
    <source>
        <strain evidence="7 8">NCTC503</strain>
    </source>
</reference>
<evidence type="ECO:0000313" key="7">
    <source>
        <dbReference type="EMBL" id="VTQ93062.1"/>
    </source>
</evidence>
<dbReference type="GO" id="GO:0030170">
    <property type="term" value="F:pyridoxal phosphate binding"/>
    <property type="evidence" value="ECO:0007669"/>
    <property type="project" value="InterPro"/>
</dbReference>
<dbReference type="PANTHER" id="PTHR43525:SF1">
    <property type="entry name" value="PROTEIN MALY"/>
    <property type="match status" value="1"/>
</dbReference>
<dbReference type="Gene3D" id="3.40.640.10">
    <property type="entry name" value="Type I PLP-dependent aspartate aminotransferase-like (Major domain)"/>
    <property type="match status" value="1"/>
</dbReference>
<comment type="similarity">
    <text evidence="5">Belongs to the class-II pyridoxal-phosphate-dependent aminotransferase family. MalY/PatB cystathionine beta-lyase subfamily.</text>
</comment>
<dbReference type="PANTHER" id="PTHR43525">
    <property type="entry name" value="PROTEIN MALY"/>
    <property type="match status" value="1"/>
</dbReference>
<dbReference type="CDD" id="cd00609">
    <property type="entry name" value="AAT_like"/>
    <property type="match status" value="1"/>
</dbReference>
<dbReference type="NCBIfam" id="TIGR04350">
    <property type="entry name" value="C_S_lyase_PatB"/>
    <property type="match status" value="1"/>
</dbReference>
<dbReference type="AlphaFoldDB" id="A0A4U9RLM7"/>
<dbReference type="InterPro" id="IPR051798">
    <property type="entry name" value="Class-II_PLP-Dep_Aminotrans"/>
</dbReference>
<gene>
    <name evidence="7" type="primary">patB</name>
    <name evidence="7" type="ORF">NCTC503_02048</name>
</gene>
<feature type="domain" description="Aminotransferase class I/classII large" evidence="6">
    <location>
        <begin position="29"/>
        <end position="380"/>
    </location>
</feature>
<accession>A0A4U9RLM7</accession>
<dbReference type="SUPFAM" id="SSF53383">
    <property type="entry name" value="PLP-dependent transferases"/>
    <property type="match status" value="1"/>
</dbReference>
<dbReference type="Proteomes" id="UP000308489">
    <property type="component" value="Chromosome 1"/>
</dbReference>
<dbReference type="RefSeq" id="WP_138210625.1">
    <property type="nucleotide sequence ID" value="NZ_CBCRUQ010000003.1"/>
</dbReference>
<name>A0A4U9RLM7_HATHI</name>
<dbReference type="Pfam" id="PF00155">
    <property type="entry name" value="Aminotran_1_2"/>
    <property type="match status" value="1"/>
</dbReference>
<organism evidence="7 8">
    <name type="scientific">Hathewaya histolytica</name>
    <name type="common">Clostridium histolyticum</name>
    <dbReference type="NCBI Taxonomy" id="1498"/>
    <lineage>
        <taxon>Bacteria</taxon>
        <taxon>Bacillati</taxon>
        <taxon>Bacillota</taxon>
        <taxon>Clostridia</taxon>
        <taxon>Eubacteriales</taxon>
        <taxon>Clostridiaceae</taxon>
        <taxon>Hathewaya</taxon>
    </lineage>
</organism>
<keyword evidence="7" id="KW-0032">Aminotransferase</keyword>
<dbReference type="Gene3D" id="3.90.1150.10">
    <property type="entry name" value="Aspartate Aminotransferase, domain 1"/>
    <property type="match status" value="1"/>
</dbReference>
<evidence type="ECO:0000256" key="2">
    <source>
        <dbReference type="ARBA" id="ARBA00012224"/>
    </source>
</evidence>
<dbReference type="InterPro" id="IPR004839">
    <property type="entry name" value="Aminotransferase_I/II_large"/>
</dbReference>
<keyword evidence="8" id="KW-1185">Reference proteome</keyword>
<evidence type="ECO:0000256" key="1">
    <source>
        <dbReference type="ARBA" id="ARBA00001933"/>
    </source>
</evidence>
<dbReference type="InterPro" id="IPR015422">
    <property type="entry name" value="PyrdxlP-dep_Trfase_small"/>
</dbReference>
<evidence type="ECO:0000256" key="3">
    <source>
        <dbReference type="ARBA" id="ARBA00022898"/>
    </source>
</evidence>
<protein>
    <recommendedName>
        <fullName evidence="2">cysteine-S-conjugate beta-lyase</fullName>
        <ecNumber evidence="2">4.4.1.13</ecNumber>
    </recommendedName>
</protein>
<evidence type="ECO:0000259" key="6">
    <source>
        <dbReference type="Pfam" id="PF00155"/>
    </source>
</evidence>
<comment type="cofactor">
    <cofactor evidence="1">
        <name>pyridoxal 5'-phosphate</name>
        <dbReference type="ChEBI" id="CHEBI:597326"/>
    </cofactor>
</comment>
<keyword evidence="4 7" id="KW-0456">Lyase</keyword>
<dbReference type="OrthoDB" id="9802872at2"/>
<dbReference type="GO" id="GO:0047804">
    <property type="term" value="F:cysteine-S-conjugate beta-lyase activity"/>
    <property type="evidence" value="ECO:0007669"/>
    <property type="project" value="UniProtKB-EC"/>
</dbReference>
<keyword evidence="7" id="KW-0808">Transferase</keyword>
<dbReference type="InterPro" id="IPR027619">
    <property type="entry name" value="C-S_lyase_PatB-like"/>
</dbReference>
<dbReference type="GO" id="GO:0008483">
    <property type="term" value="F:transaminase activity"/>
    <property type="evidence" value="ECO:0007669"/>
    <property type="project" value="UniProtKB-KW"/>
</dbReference>
<dbReference type="KEGG" id="hhw:NCTC503_02048"/>
<evidence type="ECO:0000256" key="4">
    <source>
        <dbReference type="ARBA" id="ARBA00023239"/>
    </source>
</evidence>
<proteinExistence type="inferred from homology"/>
<dbReference type="EMBL" id="LR590481">
    <property type="protein sequence ID" value="VTQ93062.1"/>
    <property type="molecule type" value="Genomic_DNA"/>
</dbReference>
<dbReference type="InterPro" id="IPR015424">
    <property type="entry name" value="PyrdxlP-dep_Trfase"/>
</dbReference>
<evidence type="ECO:0000313" key="8">
    <source>
        <dbReference type="Proteomes" id="UP000308489"/>
    </source>
</evidence>
<sequence length="389" mass="44678">MYNFDEVINRRGTNSEKWDTIKNEFGREDLIPLSIADMDFKVGDFISNAIQEKIKEGVFGYNCIPDSYYESIISWNKKRHNVDIEKSWILFAPTVVQGIYFSLKGIVKEGDEVIIQPPVYPKFRKIIEACGCKVVENPLICSNEKYYMNIEDLEKKITNKTKVLILCSPHNPVGRVWRQEELERLCEILLKYDITIISDEIHSDLIFKGEKYISLGNLNEQIMNNAIIATAPTKTFNLAGIQVSNLIVPNKKIRDRITNIIEDNLTARPNAFATCALEAAYNEGAEYLEELLVYIEDNKDYAIEFFKKHIPKINPVESEGTYLLWLDCSKLNLDDEQLHDFFINKCKLILKPGISFGEDGKGFMRMNIACSRNILSKALNNIYKALNSI</sequence>
<evidence type="ECO:0000256" key="5">
    <source>
        <dbReference type="ARBA" id="ARBA00037974"/>
    </source>
</evidence>
<keyword evidence="3" id="KW-0663">Pyridoxal phosphate</keyword>
<dbReference type="InterPro" id="IPR015421">
    <property type="entry name" value="PyrdxlP-dep_Trfase_major"/>
</dbReference>
<dbReference type="EC" id="4.4.1.13" evidence="2"/>